<organism evidence="5 6">
    <name type="scientific">Datura stramonium</name>
    <name type="common">Jimsonweed</name>
    <name type="synonym">Common thornapple</name>
    <dbReference type="NCBI Taxonomy" id="4076"/>
    <lineage>
        <taxon>Eukaryota</taxon>
        <taxon>Viridiplantae</taxon>
        <taxon>Streptophyta</taxon>
        <taxon>Embryophyta</taxon>
        <taxon>Tracheophyta</taxon>
        <taxon>Spermatophyta</taxon>
        <taxon>Magnoliopsida</taxon>
        <taxon>eudicotyledons</taxon>
        <taxon>Gunneridae</taxon>
        <taxon>Pentapetalae</taxon>
        <taxon>asterids</taxon>
        <taxon>lamiids</taxon>
        <taxon>Solanales</taxon>
        <taxon>Solanaceae</taxon>
        <taxon>Solanoideae</taxon>
        <taxon>Datureae</taxon>
        <taxon>Datura</taxon>
    </lineage>
</organism>
<evidence type="ECO:0000259" key="4">
    <source>
        <dbReference type="Pfam" id="PF14226"/>
    </source>
</evidence>
<sequence length="137" mass="15712">MGSENIKLPRIDFSHEDLKPGTLVWNQVKSQVHNALVEYGCFEASFDKIPLHLRKSIFESLQELFDLPLQTKLRNVSTKPFHGYIGQYPSVPLYESMGIDEANIPYKAEKFTQALWPQGNPSFWYGQMVGCMHHIIG</sequence>
<dbReference type="EMBL" id="JACEIK010013905">
    <property type="protein sequence ID" value="MCE3216692.1"/>
    <property type="molecule type" value="Genomic_DNA"/>
</dbReference>
<name>A0ABS8WUS3_DATST</name>
<feature type="domain" description="Non-haem dioxygenase N-terminal" evidence="4">
    <location>
        <begin position="8"/>
        <end position="86"/>
    </location>
</feature>
<comment type="caution">
    <text evidence="5">The sequence shown here is derived from an EMBL/GenBank/DDBJ whole genome shotgun (WGS) entry which is preliminary data.</text>
</comment>
<proteinExistence type="predicted"/>
<keyword evidence="1" id="KW-0479">Metal-binding</keyword>
<gene>
    <name evidence="5" type="ORF">HAX54_007615</name>
</gene>
<keyword evidence="3" id="KW-0408">Iron</keyword>
<dbReference type="InterPro" id="IPR026992">
    <property type="entry name" value="DIOX_N"/>
</dbReference>
<evidence type="ECO:0000256" key="3">
    <source>
        <dbReference type="ARBA" id="ARBA00023004"/>
    </source>
</evidence>
<evidence type="ECO:0000256" key="1">
    <source>
        <dbReference type="ARBA" id="ARBA00022723"/>
    </source>
</evidence>
<accession>A0ABS8WUS3</accession>
<evidence type="ECO:0000256" key="2">
    <source>
        <dbReference type="ARBA" id="ARBA00022896"/>
    </source>
</evidence>
<evidence type="ECO:0000313" key="6">
    <source>
        <dbReference type="Proteomes" id="UP000823775"/>
    </source>
</evidence>
<dbReference type="InterPro" id="IPR027443">
    <property type="entry name" value="IPNS-like_sf"/>
</dbReference>
<protein>
    <recommendedName>
        <fullName evidence="4">Non-haem dioxygenase N-terminal domain-containing protein</fullName>
    </recommendedName>
</protein>
<evidence type="ECO:0000313" key="5">
    <source>
        <dbReference type="EMBL" id="MCE3216692.1"/>
    </source>
</evidence>
<keyword evidence="2" id="KW-0847">Vitamin C</keyword>
<dbReference type="Gene3D" id="2.60.120.330">
    <property type="entry name" value="B-lactam Antibiotic, Isopenicillin N Synthase, Chain"/>
    <property type="match status" value="1"/>
</dbReference>
<dbReference type="SUPFAM" id="SSF51197">
    <property type="entry name" value="Clavaminate synthase-like"/>
    <property type="match status" value="1"/>
</dbReference>
<keyword evidence="6" id="KW-1185">Reference proteome</keyword>
<dbReference type="Pfam" id="PF14226">
    <property type="entry name" value="DIOX_N"/>
    <property type="match status" value="1"/>
</dbReference>
<reference evidence="5 6" key="1">
    <citation type="journal article" date="2021" name="BMC Genomics">
        <title>Datura genome reveals duplications of psychoactive alkaloid biosynthetic genes and high mutation rate following tissue culture.</title>
        <authorList>
            <person name="Rajewski A."/>
            <person name="Carter-House D."/>
            <person name="Stajich J."/>
            <person name="Litt A."/>
        </authorList>
    </citation>
    <scope>NUCLEOTIDE SEQUENCE [LARGE SCALE GENOMIC DNA]</scope>
    <source>
        <strain evidence="5">AR-01</strain>
    </source>
</reference>
<dbReference type="Proteomes" id="UP000823775">
    <property type="component" value="Unassembled WGS sequence"/>
</dbReference>